<keyword evidence="1" id="KW-0472">Membrane</keyword>
<protein>
    <submittedName>
        <fullName evidence="2">ABC transporter permease</fullName>
    </submittedName>
</protein>
<organism evidence="2 3">
    <name type="scientific">Halobacillus seohaensis</name>
    <dbReference type="NCBI Taxonomy" id="447421"/>
    <lineage>
        <taxon>Bacteria</taxon>
        <taxon>Bacillati</taxon>
        <taxon>Bacillota</taxon>
        <taxon>Bacilli</taxon>
        <taxon>Bacillales</taxon>
        <taxon>Bacillaceae</taxon>
        <taxon>Halobacillus</taxon>
    </lineage>
</organism>
<feature type="transmembrane region" description="Helical" evidence="1">
    <location>
        <begin position="20"/>
        <end position="41"/>
    </location>
</feature>
<feature type="transmembrane region" description="Helical" evidence="1">
    <location>
        <begin position="179"/>
        <end position="201"/>
    </location>
</feature>
<evidence type="ECO:0000313" key="3">
    <source>
        <dbReference type="Proteomes" id="UP001596410"/>
    </source>
</evidence>
<keyword evidence="3" id="KW-1185">Reference proteome</keyword>
<feature type="transmembrane region" description="Helical" evidence="1">
    <location>
        <begin position="229"/>
        <end position="251"/>
    </location>
</feature>
<dbReference type="RefSeq" id="WP_204710726.1">
    <property type="nucleotide sequence ID" value="NZ_JBHSZV010000061.1"/>
</dbReference>
<dbReference type="Proteomes" id="UP001596410">
    <property type="component" value="Unassembled WGS sequence"/>
</dbReference>
<accession>A0ABW2ESH5</accession>
<sequence>MQWLTVFNRENLEAWRNFKWIWVPLVFILLGLMDPLTTYYMPQILDSVGGLPEGATIDIPSPPPADILMMSIGQFNMMGIAIIILISMGTIAGERKIGIAELILVKPVRYSTYVTAKWASFSLLSLAAVSLGMISSWYYVSILFEELPFTHILIAMLFYSLWMTFVVTVNIFMNTLVKVPGFVAFLTVTVLLVLHLLSQVFQHVIEWVPSLIPSYIGEVIKTGNISTELWGSALVTVILIAILLVSASYTLKNKELA</sequence>
<keyword evidence="1" id="KW-1133">Transmembrane helix</keyword>
<evidence type="ECO:0000313" key="2">
    <source>
        <dbReference type="EMBL" id="MFC7063890.1"/>
    </source>
</evidence>
<proteinExistence type="predicted"/>
<feature type="transmembrane region" description="Helical" evidence="1">
    <location>
        <begin position="67"/>
        <end position="86"/>
    </location>
</feature>
<dbReference type="PANTHER" id="PTHR43471">
    <property type="entry name" value="ABC TRANSPORTER PERMEASE"/>
    <property type="match status" value="1"/>
</dbReference>
<reference evidence="3" key="1">
    <citation type="journal article" date="2019" name="Int. J. Syst. Evol. Microbiol.">
        <title>The Global Catalogue of Microorganisms (GCM) 10K type strain sequencing project: providing services to taxonomists for standard genome sequencing and annotation.</title>
        <authorList>
            <consortium name="The Broad Institute Genomics Platform"/>
            <consortium name="The Broad Institute Genome Sequencing Center for Infectious Disease"/>
            <person name="Wu L."/>
            <person name="Ma J."/>
        </authorList>
    </citation>
    <scope>NUCLEOTIDE SEQUENCE [LARGE SCALE GENOMIC DNA]</scope>
    <source>
        <strain evidence="3">CGMCC 4.1621</strain>
    </source>
</reference>
<comment type="caution">
    <text evidence="2">The sequence shown here is derived from an EMBL/GenBank/DDBJ whole genome shotgun (WGS) entry which is preliminary data.</text>
</comment>
<gene>
    <name evidence="2" type="ORF">ACFQIC_19005</name>
</gene>
<evidence type="ECO:0000256" key="1">
    <source>
        <dbReference type="SAM" id="Phobius"/>
    </source>
</evidence>
<keyword evidence="1" id="KW-0812">Transmembrane</keyword>
<name>A0ABW2ESH5_9BACI</name>
<dbReference type="EMBL" id="JBHSZV010000061">
    <property type="protein sequence ID" value="MFC7063890.1"/>
    <property type="molecule type" value="Genomic_DNA"/>
</dbReference>
<feature type="transmembrane region" description="Helical" evidence="1">
    <location>
        <begin position="152"/>
        <end position="172"/>
    </location>
</feature>
<feature type="transmembrane region" description="Helical" evidence="1">
    <location>
        <begin position="118"/>
        <end position="140"/>
    </location>
</feature>